<sequence length="63" mass="6918">MFNDGLMDHLAKIRQQELLASARSSRPASRRGKGPSFPGPITRAIALGMITLGIKLLRREGKM</sequence>
<protein>
    <submittedName>
        <fullName evidence="2">Uncharacterized protein</fullName>
    </submittedName>
</protein>
<accession>E1R9E1</accession>
<dbReference type="RefSeq" id="WP_013256567.1">
    <property type="nucleotide sequence ID" value="NC_014364.1"/>
</dbReference>
<dbReference type="OrthoDB" id="9871107at2"/>
<gene>
    <name evidence="2" type="ordered locus">Spirs_4026</name>
</gene>
<evidence type="ECO:0000256" key="1">
    <source>
        <dbReference type="SAM" id="MobiDB-lite"/>
    </source>
</evidence>
<dbReference type="AlphaFoldDB" id="E1R9E1"/>
<dbReference type="KEGG" id="ssm:Spirs_4026"/>
<reference evidence="2 3" key="1">
    <citation type="journal article" date="2010" name="Stand. Genomic Sci.">
        <title>Complete genome sequence of Spirochaeta smaragdinae type strain (SEBR 4228).</title>
        <authorList>
            <person name="Mavromatis K."/>
            <person name="Yasawong M."/>
            <person name="Chertkov O."/>
            <person name="Lapidus A."/>
            <person name="Lucas S."/>
            <person name="Nolan M."/>
            <person name="Del Rio T.G."/>
            <person name="Tice H."/>
            <person name="Cheng J.F."/>
            <person name="Pitluck S."/>
            <person name="Liolios K."/>
            <person name="Ivanova N."/>
            <person name="Tapia R."/>
            <person name="Han C."/>
            <person name="Bruce D."/>
            <person name="Goodwin L."/>
            <person name="Pati A."/>
            <person name="Chen A."/>
            <person name="Palaniappan K."/>
            <person name="Land M."/>
            <person name="Hauser L."/>
            <person name="Chang Y.J."/>
            <person name="Jeffries C.D."/>
            <person name="Detter J.C."/>
            <person name="Rohde M."/>
            <person name="Brambilla E."/>
            <person name="Spring S."/>
            <person name="Goker M."/>
            <person name="Sikorski J."/>
            <person name="Woyke T."/>
            <person name="Bristow J."/>
            <person name="Eisen J.A."/>
            <person name="Markowitz V."/>
            <person name="Hugenholtz P."/>
            <person name="Klenk H.P."/>
            <person name="Kyrpides N.C."/>
        </authorList>
    </citation>
    <scope>NUCLEOTIDE SEQUENCE [LARGE SCALE GENOMIC DNA]</scope>
    <source>
        <strain evidence="3">DSM 11293 / JCM 15392 / SEBR 4228</strain>
    </source>
</reference>
<keyword evidence="3" id="KW-1185">Reference proteome</keyword>
<evidence type="ECO:0000313" key="2">
    <source>
        <dbReference type="EMBL" id="ADK83110.1"/>
    </source>
</evidence>
<feature type="region of interest" description="Disordered" evidence="1">
    <location>
        <begin position="19"/>
        <end position="40"/>
    </location>
</feature>
<name>E1R9E1_SEDSS</name>
<dbReference type="EMBL" id="CP002116">
    <property type="protein sequence ID" value="ADK83110.1"/>
    <property type="molecule type" value="Genomic_DNA"/>
</dbReference>
<dbReference type="HOGENOM" id="CLU_2883657_0_0_12"/>
<organism evidence="2 3">
    <name type="scientific">Sediminispirochaeta smaragdinae (strain DSM 11293 / JCM 15392 / SEBR 4228)</name>
    <name type="common">Spirochaeta smaragdinae</name>
    <dbReference type="NCBI Taxonomy" id="573413"/>
    <lineage>
        <taxon>Bacteria</taxon>
        <taxon>Pseudomonadati</taxon>
        <taxon>Spirochaetota</taxon>
        <taxon>Spirochaetia</taxon>
        <taxon>Spirochaetales</taxon>
        <taxon>Spirochaetaceae</taxon>
        <taxon>Sediminispirochaeta</taxon>
    </lineage>
</organism>
<proteinExistence type="predicted"/>
<evidence type="ECO:0000313" key="3">
    <source>
        <dbReference type="Proteomes" id="UP000002318"/>
    </source>
</evidence>
<dbReference type="Proteomes" id="UP000002318">
    <property type="component" value="Chromosome"/>
</dbReference>